<evidence type="ECO:0000259" key="1">
    <source>
        <dbReference type="PROSITE" id="PS50943"/>
    </source>
</evidence>
<dbReference type="InterPro" id="IPR010982">
    <property type="entry name" value="Lambda_DNA-bd_dom_sf"/>
</dbReference>
<dbReference type="Gene3D" id="1.10.260.40">
    <property type="entry name" value="lambda repressor-like DNA-binding domains"/>
    <property type="match status" value="1"/>
</dbReference>
<dbReference type="InterPro" id="IPR001387">
    <property type="entry name" value="Cro/C1-type_HTH"/>
</dbReference>
<dbReference type="Proteomes" id="UP000823882">
    <property type="component" value="Unassembled WGS sequence"/>
</dbReference>
<evidence type="ECO:0000313" key="3">
    <source>
        <dbReference type="Proteomes" id="UP000823882"/>
    </source>
</evidence>
<dbReference type="CDD" id="cd00093">
    <property type="entry name" value="HTH_XRE"/>
    <property type="match status" value="1"/>
</dbReference>
<accession>A0A9D2P2B0</accession>
<dbReference type="SMART" id="SM00530">
    <property type="entry name" value="HTH_XRE"/>
    <property type="match status" value="1"/>
</dbReference>
<dbReference type="Pfam" id="PF01381">
    <property type="entry name" value="HTH_3"/>
    <property type="match status" value="1"/>
</dbReference>
<dbReference type="GO" id="GO:0003677">
    <property type="term" value="F:DNA binding"/>
    <property type="evidence" value="ECO:0007669"/>
    <property type="project" value="InterPro"/>
</dbReference>
<dbReference type="EMBL" id="DWWJ01000108">
    <property type="protein sequence ID" value="HJC41133.1"/>
    <property type="molecule type" value="Genomic_DNA"/>
</dbReference>
<organism evidence="2 3">
    <name type="scientific">Candidatus Intestinimonas pullistercoris</name>
    <dbReference type="NCBI Taxonomy" id="2838623"/>
    <lineage>
        <taxon>Bacteria</taxon>
        <taxon>Bacillati</taxon>
        <taxon>Bacillota</taxon>
        <taxon>Clostridia</taxon>
        <taxon>Eubacteriales</taxon>
        <taxon>Intestinimonas</taxon>
    </lineage>
</organism>
<protein>
    <submittedName>
        <fullName evidence="2">Helix-turn-helix domain-containing protein</fullName>
    </submittedName>
</protein>
<dbReference type="AlphaFoldDB" id="A0A9D2P2B0"/>
<proteinExistence type="predicted"/>
<reference evidence="2" key="2">
    <citation type="submission" date="2021-04" db="EMBL/GenBank/DDBJ databases">
        <authorList>
            <person name="Gilroy R."/>
        </authorList>
    </citation>
    <scope>NUCLEOTIDE SEQUENCE</scope>
    <source>
        <strain evidence="2">CHK186-1790</strain>
    </source>
</reference>
<evidence type="ECO:0000313" key="2">
    <source>
        <dbReference type="EMBL" id="HJC41133.1"/>
    </source>
</evidence>
<sequence length="82" mass="9362">MKIYQYHGKCNISGRAIRAERERQGLSQEQLAARMQVEGIPLNQKAVSRVETGLRVVSDYELMTFARVLRVTMEHLVGQEEG</sequence>
<name>A0A9D2P2B0_9FIRM</name>
<comment type="caution">
    <text evidence="2">The sequence shown here is derived from an EMBL/GenBank/DDBJ whole genome shotgun (WGS) entry which is preliminary data.</text>
</comment>
<reference evidence="2" key="1">
    <citation type="journal article" date="2021" name="PeerJ">
        <title>Extensive microbial diversity within the chicken gut microbiome revealed by metagenomics and culture.</title>
        <authorList>
            <person name="Gilroy R."/>
            <person name="Ravi A."/>
            <person name="Getino M."/>
            <person name="Pursley I."/>
            <person name="Horton D.L."/>
            <person name="Alikhan N.F."/>
            <person name="Baker D."/>
            <person name="Gharbi K."/>
            <person name="Hall N."/>
            <person name="Watson M."/>
            <person name="Adriaenssens E.M."/>
            <person name="Foster-Nyarko E."/>
            <person name="Jarju S."/>
            <person name="Secka A."/>
            <person name="Antonio M."/>
            <person name="Oren A."/>
            <person name="Chaudhuri R.R."/>
            <person name="La Ragione R."/>
            <person name="Hildebrand F."/>
            <person name="Pallen M.J."/>
        </authorList>
    </citation>
    <scope>NUCLEOTIDE SEQUENCE</scope>
    <source>
        <strain evidence="2">CHK186-1790</strain>
    </source>
</reference>
<gene>
    <name evidence="2" type="ORF">H9701_06230</name>
</gene>
<feature type="domain" description="HTH cro/C1-type" evidence="1">
    <location>
        <begin position="17"/>
        <end position="76"/>
    </location>
</feature>
<dbReference type="PROSITE" id="PS50943">
    <property type="entry name" value="HTH_CROC1"/>
    <property type="match status" value="1"/>
</dbReference>
<dbReference type="SUPFAM" id="SSF47413">
    <property type="entry name" value="lambda repressor-like DNA-binding domains"/>
    <property type="match status" value="1"/>
</dbReference>